<dbReference type="Proteomes" id="UP000515163">
    <property type="component" value="Unplaced"/>
</dbReference>
<dbReference type="GeneID" id="116304883"/>
<proteinExistence type="predicted"/>
<reference evidence="3" key="1">
    <citation type="submission" date="2025-08" db="UniProtKB">
        <authorList>
            <consortium name="RefSeq"/>
        </authorList>
    </citation>
    <scope>IDENTIFICATION</scope>
    <source>
        <tissue evidence="3">Tentacle</tissue>
    </source>
</reference>
<dbReference type="InParanoid" id="A0A6P8IU09"/>
<keyword evidence="1" id="KW-0732">Signal</keyword>
<protein>
    <submittedName>
        <fullName evidence="3">Uncharacterized protein LOC116304883</fullName>
    </submittedName>
</protein>
<feature type="chain" id="PRO_5027684855" evidence="1">
    <location>
        <begin position="21"/>
        <end position="180"/>
    </location>
</feature>
<accession>A0A6P8IU09</accession>
<sequence length="180" mass="20857">MMPKMVDILLVGFLLAGILIKPLTCPSLNETKCLMYLDEVREILGSKVPPINDSRMTDNYYNMSRALFPSVDLPSLYVRVTIQFLKDYQNGTKMIDDQKKNLKFTWSKACSYVSVQHISLYAMSVFSLFTIYPQRRETELVITVPPFCHDSPYRDTKSETWRYVVSMVRFCTVSCHNVPQ</sequence>
<organism evidence="2 3">
    <name type="scientific">Actinia tenebrosa</name>
    <name type="common">Australian red waratah sea anemone</name>
    <dbReference type="NCBI Taxonomy" id="6105"/>
    <lineage>
        <taxon>Eukaryota</taxon>
        <taxon>Metazoa</taxon>
        <taxon>Cnidaria</taxon>
        <taxon>Anthozoa</taxon>
        <taxon>Hexacorallia</taxon>
        <taxon>Actiniaria</taxon>
        <taxon>Actiniidae</taxon>
        <taxon>Actinia</taxon>
    </lineage>
</organism>
<name>A0A6P8IU09_ACTTE</name>
<dbReference type="AlphaFoldDB" id="A0A6P8IU09"/>
<dbReference type="OrthoDB" id="5977824at2759"/>
<evidence type="ECO:0000256" key="1">
    <source>
        <dbReference type="SAM" id="SignalP"/>
    </source>
</evidence>
<dbReference type="RefSeq" id="XP_031570529.1">
    <property type="nucleotide sequence ID" value="XM_031714669.1"/>
</dbReference>
<keyword evidence="2" id="KW-1185">Reference proteome</keyword>
<evidence type="ECO:0000313" key="2">
    <source>
        <dbReference type="Proteomes" id="UP000515163"/>
    </source>
</evidence>
<evidence type="ECO:0000313" key="3">
    <source>
        <dbReference type="RefSeq" id="XP_031570529.1"/>
    </source>
</evidence>
<feature type="signal peptide" evidence="1">
    <location>
        <begin position="1"/>
        <end position="20"/>
    </location>
</feature>
<dbReference type="KEGG" id="aten:116304883"/>
<gene>
    <name evidence="3" type="primary">LOC116304883</name>
</gene>